<evidence type="ECO:0000313" key="1">
    <source>
        <dbReference type="EMBL" id="WCT72538.1"/>
    </source>
</evidence>
<protein>
    <recommendedName>
        <fullName evidence="3">Flagellar protein FlgN</fullName>
    </recommendedName>
</protein>
<sequence length="121" mass="12798">MSVTRRVIAQEVMDRLVSAERSTDQALIDTAELAATLLKARLKIEAAAEVGQDAFERIAATFAAHVEGRRSIVAAHQALAEVKVKMGLATVALGGGGDKEVPPQPEAVYAEPHLSLVRQAA</sequence>
<dbReference type="EMBL" id="CP117411">
    <property type="protein sequence ID" value="WCT72538.1"/>
    <property type="molecule type" value="Genomic_DNA"/>
</dbReference>
<evidence type="ECO:0008006" key="3">
    <source>
        <dbReference type="Google" id="ProtNLM"/>
    </source>
</evidence>
<keyword evidence="2" id="KW-1185">Reference proteome</keyword>
<name>A0ABY7THK5_9SPHN</name>
<gene>
    <name evidence="1" type="ORF">PQ455_12940</name>
</gene>
<dbReference type="Proteomes" id="UP001220395">
    <property type="component" value="Chromosome"/>
</dbReference>
<accession>A0ABY7THK5</accession>
<dbReference type="RefSeq" id="WP_273686504.1">
    <property type="nucleotide sequence ID" value="NZ_CP117411.1"/>
</dbReference>
<proteinExistence type="predicted"/>
<organism evidence="1 2">
    <name type="scientific">Sphingomonas naphthae</name>
    <dbReference type="NCBI Taxonomy" id="1813468"/>
    <lineage>
        <taxon>Bacteria</taxon>
        <taxon>Pseudomonadati</taxon>
        <taxon>Pseudomonadota</taxon>
        <taxon>Alphaproteobacteria</taxon>
        <taxon>Sphingomonadales</taxon>
        <taxon>Sphingomonadaceae</taxon>
        <taxon>Sphingomonas</taxon>
    </lineage>
</organism>
<reference evidence="1 2" key="1">
    <citation type="submission" date="2023-02" db="EMBL/GenBank/DDBJ databases">
        <title>Genome sequence of Sphingomonas naphthae.</title>
        <authorList>
            <person name="Kim S."/>
            <person name="Heo J."/>
            <person name="Kwon S.-W."/>
        </authorList>
    </citation>
    <scope>NUCLEOTIDE SEQUENCE [LARGE SCALE GENOMIC DNA]</scope>
    <source>
        <strain evidence="1 2">KACC 18716</strain>
    </source>
</reference>
<evidence type="ECO:0000313" key="2">
    <source>
        <dbReference type="Proteomes" id="UP001220395"/>
    </source>
</evidence>